<feature type="chain" id="PRO_5002551529" evidence="5">
    <location>
        <begin position="22"/>
        <end position="436"/>
    </location>
</feature>
<dbReference type="PATRIC" id="fig|413882.6.peg.382"/>
<name>A0A0G3BGF9_9BURK</name>
<dbReference type="RefSeq" id="WP_047193259.1">
    <property type="nucleotide sequence ID" value="NZ_CP011371.1"/>
</dbReference>
<gene>
    <name evidence="7" type="ORF">AAW51_0367</name>
</gene>
<protein>
    <submittedName>
        <fullName evidence="7">Peptidase M20</fullName>
    </submittedName>
</protein>
<dbReference type="Pfam" id="PF01546">
    <property type="entry name" value="Peptidase_M20"/>
    <property type="match status" value="1"/>
</dbReference>
<keyword evidence="2" id="KW-0479">Metal-binding</keyword>
<dbReference type="InterPro" id="IPR001261">
    <property type="entry name" value="ArgE/DapE_CS"/>
</dbReference>
<dbReference type="AlphaFoldDB" id="A0A0G3BGF9"/>
<dbReference type="Proteomes" id="UP000035352">
    <property type="component" value="Chromosome"/>
</dbReference>
<evidence type="ECO:0000256" key="5">
    <source>
        <dbReference type="SAM" id="SignalP"/>
    </source>
</evidence>
<evidence type="ECO:0000259" key="6">
    <source>
        <dbReference type="Pfam" id="PF07687"/>
    </source>
</evidence>
<dbReference type="SUPFAM" id="SSF55031">
    <property type="entry name" value="Bacterial exopeptidase dimerisation domain"/>
    <property type="match status" value="1"/>
</dbReference>
<dbReference type="SUPFAM" id="SSF53187">
    <property type="entry name" value="Zn-dependent exopeptidases"/>
    <property type="match status" value="1"/>
</dbReference>
<feature type="domain" description="Peptidase M20 dimerisation" evidence="6">
    <location>
        <begin position="214"/>
        <end position="330"/>
    </location>
</feature>
<keyword evidence="3" id="KW-0378">Hydrolase</keyword>
<dbReference type="InterPro" id="IPR002933">
    <property type="entry name" value="Peptidase_M20"/>
</dbReference>
<evidence type="ECO:0000313" key="7">
    <source>
        <dbReference type="EMBL" id="AKJ27058.1"/>
    </source>
</evidence>
<proteinExistence type="predicted"/>
<keyword evidence="5" id="KW-0732">Signal</keyword>
<dbReference type="InterPro" id="IPR011650">
    <property type="entry name" value="Peptidase_M20_dimer"/>
</dbReference>
<keyword evidence="8" id="KW-1185">Reference proteome</keyword>
<dbReference type="Gene3D" id="3.30.70.360">
    <property type="match status" value="1"/>
</dbReference>
<dbReference type="Pfam" id="PF07687">
    <property type="entry name" value="M20_dimer"/>
    <property type="match status" value="1"/>
</dbReference>
<evidence type="ECO:0000256" key="3">
    <source>
        <dbReference type="ARBA" id="ARBA00022801"/>
    </source>
</evidence>
<reference evidence="7 8" key="1">
    <citation type="submission" date="2015-05" db="EMBL/GenBank/DDBJ databases">
        <authorList>
            <person name="Tang B."/>
            <person name="Yu Y."/>
        </authorList>
    </citation>
    <scope>NUCLEOTIDE SEQUENCE [LARGE SCALE GENOMIC DNA]</scope>
    <source>
        <strain evidence="7 8">DSM 7029</strain>
    </source>
</reference>
<dbReference type="Gene3D" id="3.40.630.10">
    <property type="entry name" value="Zn peptidases"/>
    <property type="match status" value="1"/>
</dbReference>
<accession>A0A0G3BGF9</accession>
<evidence type="ECO:0000256" key="1">
    <source>
        <dbReference type="ARBA" id="ARBA00001947"/>
    </source>
</evidence>
<dbReference type="OrthoDB" id="9776600at2"/>
<dbReference type="InterPro" id="IPR050072">
    <property type="entry name" value="Peptidase_M20A"/>
</dbReference>
<organism evidence="7 8">
    <name type="scientific">Caldimonas brevitalea</name>
    <dbReference type="NCBI Taxonomy" id="413882"/>
    <lineage>
        <taxon>Bacteria</taxon>
        <taxon>Pseudomonadati</taxon>
        <taxon>Pseudomonadota</taxon>
        <taxon>Betaproteobacteria</taxon>
        <taxon>Burkholderiales</taxon>
        <taxon>Sphaerotilaceae</taxon>
        <taxon>Caldimonas</taxon>
    </lineage>
</organism>
<dbReference type="GO" id="GO:0016787">
    <property type="term" value="F:hydrolase activity"/>
    <property type="evidence" value="ECO:0007669"/>
    <property type="project" value="UniProtKB-KW"/>
</dbReference>
<dbReference type="PANTHER" id="PTHR43808:SF32">
    <property type="entry name" value="ARGE_DAPE-RELATED DEACYLASE"/>
    <property type="match status" value="1"/>
</dbReference>
<dbReference type="EMBL" id="CP011371">
    <property type="protein sequence ID" value="AKJ27058.1"/>
    <property type="molecule type" value="Genomic_DNA"/>
</dbReference>
<dbReference type="PROSITE" id="PS00758">
    <property type="entry name" value="ARGE_DAPE_CPG2_1"/>
    <property type="match status" value="1"/>
</dbReference>
<evidence type="ECO:0000256" key="4">
    <source>
        <dbReference type="ARBA" id="ARBA00022833"/>
    </source>
</evidence>
<comment type="cofactor">
    <cofactor evidence="1">
        <name>Zn(2+)</name>
        <dbReference type="ChEBI" id="CHEBI:29105"/>
    </cofactor>
</comment>
<dbReference type="KEGG" id="pbh:AAW51_0367"/>
<evidence type="ECO:0000313" key="8">
    <source>
        <dbReference type="Proteomes" id="UP000035352"/>
    </source>
</evidence>
<dbReference type="InterPro" id="IPR036264">
    <property type="entry name" value="Bact_exopeptidase_dim_dom"/>
</dbReference>
<sequence length="436" mass="46890">MLKFATAAAAVFFLLTDVAHAQLSETEQRIVAAVKQRTPAALELLERSVRINSGTLNPEGVRAVGEIYRAELDALGFKTRWIDMPPSMKRAGHLVATQEGGQGKRVLLLGHLDTVFEKDSSVPLWERQGDRVRGQGVNDMKGGNVIMIEALRALKKVGALEHANVEIMFTGDEERTGVPLQMARADMVAMGKRANYALSFEGSIKRDGVDTASIARRSHGSWTLHVKGKAAHSMGVFSAQSGYGAIYETARILNAFREQVIEPALTFNPGLIFGGTDVSYNNDTATASAFGKSNVIARDAQALGDLRYLSPEQGERARQKMQTIVSTGNLPGTSATISFTEIYPPMPPTEAGRTLADLYSKASLDAGLGRIDIFDPSLRGAGDVQFVAPYTVGIDGLGAQGRGAHSDDEDLEIASIERGAVRAALLIYRLTQSASR</sequence>
<evidence type="ECO:0000256" key="2">
    <source>
        <dbReference type="ARBA" id="ARBA00022723"/>
    </source>
</evidence>
<keyword evidence="4" id="KW-0862">Zinc</keyword>
<dbReference type="PANTHER" id="PTHR43808">
    <property type="entry name" value="ACETYLORNITHINE DEACETYLASE"/>
    <property type="match status" value="1"/>
</dbReference>
<dbReference type="GO" id="GO:0046872">
    <property type="term" value="F:metal ion binding"/>
    <property type="evidence" value="ECO:0007669"/>
    <property type="project" value="UniProtKB-KW"/>
</dbReference>
<dbReference type="STRING" id="413882.AAW51_0367"/>
<feature type="signal peptide" evidence="5">
    <location>
        <begin position="1"/>
        <end position="21"/>
    </location>
</feature>